<gene>
    <name evidence="13" type="ORF">CASFOL_030893</name>
</gene>
<keyword evidence="5 8" id="KW-0694">RNA-binding</keyword>
<dbReference type="EMBL" id="JAVIJP010000052">
    <property type="protein sequence ID" value="KAL3625439.1"/>
    <property type="molecule type" value="Genomic_DNA"/>
</dbReference>
<evidence type="ECO:0000313" key="14">
    <source>
        <dbReference type="Proteomes" id="UP001632038"/>
    </source>
</evidence>
<comment type="catalytic activity">
    <reaction evidence="7 8">
        <text>RNA(n) + a ribonucleoside 5'-triphosphate = RNA(n+1) + diphosphate</text>
        <dbReference type="Rhea" id="RHEA:21248"/>
        <dbReference type="Rhea" id="RHEA-COMP:14527"/>
        <dbReference type="Rhea" id="RHEA-COMP:17342"/>
        <dbReference type="ChEBI" id="CHEBI:33019"/>
        <dbReference type="ChEBI" id="CHEBI:61557"/>
        <dbReference type="ChEBI" id="CHEBI:140395"/>
        <dbReference type="EC" id="2.7.7.48"/>
    </reaction>
</comment>
<comment type="similarity">
    <text evidence="1 8">Belongs to the RdRP family.</text>
</comment>
<proteinExistence type="inferred from homology"/>
<feature type="domain" description="RDRP C-terminal head" evidence="12">
    <location>
        <begin position="946"/>
        <end position="1019"/>
    </location>
</feature>
<comment type="function">
    <text evidence="8">Probably involved in the RNA silencing pathway and required for the generation of small interfering RNAs (siRNAs).</text>
</comment>
<evidence type="ECO:0000256" key="9">
    <source>
        <dbReference type="SAM" id="MobiDB-lite"/>
    </source>
</evidence>
<keyword evidence="3 8" id="KW-0808">Transferase</keyword>
<dbReference type="InterPro" id="IPR057596">
    <property type="entry name" value="RDRP_core"/>
</dbReference>
<dbReference type="Proteomes" id="UP001632038">
    <property type="component" value="Unassembled WGS sequence"/>
</dbReference>
<evidence type="ECO:0000256" key="1">
    <source>
        <dbReference type="ARBA" id="ARBA00005762"/>
    </source>
</evidence>
<dbReference type="InterPro" id="IPR007855">
    <property type="entry name" value="RDRP"/>
</dbReference>
<dbReference type="GO" id="GO:0003723">
    <property type="term" value="F:RNA binding"/>
    <property type="evidence" value="ECO:0007669"/>
    <property type="project" value="UniProtKB-KW"/>
</dbReference>
<dbReference type="Pfam" id="PF26252">
    <property type="entry name" value="RdRP_helical"/>
    <property type="match status" value="1"/>
</dbReference>
<evidence type="ECO:0000256" key="7">
    <source>
        <dbReference type="ARBA" id="ARBA00048744"/>
    </source>
</evidence>
<comment type="caution">
    <text evidence="13">The sequence shown here is derived from an EMBL/GenBank/DDBJ whole genome shotgun (WGS) entry which is preliminary data.</text>
</comment>
<sequence>MGLRGSPYEEDEVRLPPSVEKMIDKIRLERNQPALKKYARMMLAEIGVDASLQVLEIILSSDTIKSFGGYVAHLVKKGYPKVAAAVLANYNSPQSRTAYSPSSNSNFSSHNGESLQTPLSNLSMDSPSPNKRRTGLQSISCQLSFEDEVQENRSSGVRRQSSVTSEFRETATSEQLKILSKLEFRRLFMVLSYIGRNKLESVVSLAGADEIYSIKDLPMSVFETKIWNAYGQKYCGDLDRIQYLAWDSGKTHLYYCYICQDGSYYFKGPYLNSTKTHLQRSLGDDNILIVKFPEDVPPVTSNILEEGILVGLRRYRFFVFKDELKKAKKNKMDKDQYNYSSVKCYFVHIDSVSPYECDKSYNLFGKTISEARGMFMHIHTLTTIEKYMARLSLILSKTIKLDIDLGAATIEIIKDIPFQDEKGSIKYDEDGKPILHTDGTGYISEDLALKCPKDFQSEKYITDNSFEKYNQFINSEHISSQQRGAGGRNKEPPLLMQCRLFHDGYAVKGTLLVNRKLEPGTIQIRPSMIKVEKDPTLPMKETFNSLEIVNISRRPGRNYFSKYLIALLSYGGVPKEFFLNLLTNALDETQNVYSSRRAALKVASNNEGLDFGFVAQRMICAGIPLNEPYLQLCLSNLENREKTKLKEGKILVTDSFYLMGTADPTGVLNYDEVCVILDNGPISGAVLVYRNPGLHFGDVHIMEAVYVKELEEFVGNAKFGIFFSTKGCRSAAYEMATGDFDGDMYWVSRNPELLKYFKAHEPWSRQYSVPQSEKRRNPQDYSDFELESKLYQLFLESRTSSFSMATAADSWLAYMDRLLTLGDDRATEKNNMKKKMIKLVDIYYDALDAPKTGKKQDYDVHVPVPNELRVEMFPHHMERDPDSSYKSTSVLGQIYDRVKEFKTEAVPQKDMWKLSCFDVPIPELYMDMWKERYINYRKDMSNALNSGDESKNDAANEVINKYKQLLYEAPDMEESPKDSQVIYDEAIAIYHVTYDYAMSRGVDKCGFAWRVAGSALCSLCAWELAGPKENPFVILPSVLRDLLS</sequence>
<dbReference type="PANTHER" id="PTHR23079">
    <property type="entry name" value="RNA-DEPENDENT RNA POLYMERASE"/>
    <property type="match status" value="1"/>
</dbReference>
<feature type="compositionally biased region" description="Low complexity" evidence="9">
    <location>
        <begin position="100"/>
        <end position="114"/>
    </location>
</feature>
<dbReference type="AlphaFoldDB" id="A0ABD3C789"/>
<evidence type="ECO:0000256" key="2">
    <source>
        <dbReference type="ARBA" id="ARBA00022484"/>
    </source>
</evidence>
<dbReference type="Pfam" id="PF26253">
    <property type="entry name" value="RdRP_head"/>
    <property type="match status" value="1"/>
</dbReference>
<organism evidence="13 14">
    <name type="scientific">Castilleja foliolosa</name>
    <dbReference type="NCBI Taxonomy" id="1961234"/>
    <lineage>
        <taxon>Eukaryota</taxon>
        <taxon>Viridiplantae</taxon>
        <taxon>Streptophyta</taxon>
        <taxon>Embryophyta</taxon>
        <taxon>Tracheophyta</taxon>
        <taxon>Spermatophyta</taxon>
        <taxon>Magnoliopsida</taxon>
        <taxon>eudicotyledons</taxon>
        <taxon>Gunneridae</taxon>
        <taxon>Pentapetalae</taxon>
        <taxon>asterids</taxon>
        <taxon>lamiids</taxon>
        <taxon>Lamiales</taxon>
        <taxon>Orobanchaceae</taxon>
        <taxon>Pedicularideae</taxon>
        <taxon>Castillejinae</taxon>
        <taxon>Castilleja</taxon>
    </lineage>
</organism>
<evidence type="ECO:0000256" key="5">
    <source>
        <dbReference type="ARBA" id="ARBA00022884"/>
    </source>
</evidence>
<dbReference type="GO" id="GO:0003968">
    <property type="term" value="F:RNA-directed RNA polymerase activity"/>
    <property type="evidence" value="ECO:0007669"/>
    <property type="project" value="UniProtKB-KW"/>
</dbReference>
<feature type="domain" description="RDRP core" evidence="10">
    <location>
        <begin position="263"/>
        <end position="898"/>
    </location>
</feature>
<feature type="compositionally biased region" description="Polar residues" evidence="9">
    <location>
        <begin position="115"/>
        <end position="134"/>
    </location>
</feature>
<keyword evidence="14" id="KW-1185">Reference proteome</keyword>
<evidence type="ECO:0000259" key="12">
    <source>
        <dbReference type="Pfam" id="PF26253"/>
    </source>
</evidence>
<evidence type="ECO:0000259" key="11">
    <source>
        <dbReference type="Pfam" id="PF26252"/>
    </source>
</evidence>
<feature type="domain" description="RDRP helical" evidence="11">
    <location>
        <begin position="180"/>
        <end position="240"/>
    </location>
</feature>
<keyword evidence="4 8" id="KW-0548">Nucleotidyltransferase</keyword>
<keyword evidence="6 8" id="KW-0943">RNA-mediated gene silencing</keyword>
<keyword evidence="2 8" id="KW-0696">RNA-directed RNA polymerase</keyword>
<dbReference type="EC" id="2.7.7.48" evidence="8"/>
<name>A0ABD3C789_9LAMI</name>
<evidence type="ECO:0000313" key="13">
    <source>
        <dbReference type="EMBL" id="KAL3625439.1"/>
    </source>
</evidence>
<evidence type="ECO:0000259" key="10">
    <source>
        <dbReference type="Pfam" id="PF05183"/>
    </source>
</evidence>
<dbReference type="PANTHER" id="PTHR23079:SF55">
    <property type="entry name" value="RNA-DIRECTED RNA POLYMERASE"/>
    <property type="match status" value="1"/>
</dbReference>
<dbReference type="InterPro" id="IPR058751">
    <property type="entry name" value="RDRP_helical"/>
</dbReference>
<dbReference type="GO" id="GO:0031047">
    <property type="term" value="P:regulatory ncRNA-mediated gene silencing"/>
    <property type="evidence" value="ECO:0007669"/>
    <property type="project" value="UniProtKB-KW"/>
</dbReference>
<dbReference type="Pfam" id="PF05183">
    <property type="entry name" value="RdRP"/>
    <property type="match status" value="1"/>
</dbReference>
<evidence type="ECO:0000256" key="6">
    <source>
        <dbReference type="ARBA" id="ARBA00023158"/>
    </source>
</evidence>
<evidence type="ECO:0000256" key="4">
    <source>
        <dbReference type="ARBA" id="ARBA00022695"/>
    </source>
</evidence>
<reference evidence="14" key="1">
    <citation type="journal article" date="2024" name="IScience">
        <title>Strigolactones Initiate the Formation of Haustorium-like Structures in Castilleja.</title>
        <authorList>
            <person name="Buerger M."/>
            <person name="Peterson D."/>
            <person name="Chory J."/>
        </authorList>
    </citation>
    <scope>NUCLEOTIDE SEQUENCE [LARGE SCALE GENOMIC DNA]</scope>
</reference>
<accession>A0ABD3C789</accession>
<evidence type="ECO:0000256" key="8">
    <source>
        <dbReference type="RuleBase" id="RU363098"/>
    </source>
</evidence>
<evidence type="ECO:0000256" key="3">
    <source>
        <dbReference type="ARBA" id="ARBA00022679"/>
    </source>
</evidence>
<feature type="region of interest" description="Disordered" evidence="9">
    <location>
        <begin position="93"/>
        <end position="134"/>
    </location>
</feature>
<protein>
    <recommendedName>
        <fullName evidence="8">RNA-dependent RNA polymerase</fullName>
        <ecNumber evidence="8">2.7.7.48</ecNumber>
    </recommendedName>
</protein>
<dbReference type="InterPro" id="IPR058752">
    <property type="entry name" value="RDRP_C_head"/>
</dbReference>